<sequence length="525" mass="55723">MLSHLLFAAFFSGSNATPTSLTAPTAKIDSGVVIGTATSLANSVIVDKFLGIPFAASPTRFAPPAAPTPWQSPFHATKFGPACIQQFDYPEASRNLSIYLGNTPPPPAGESEDCLNVNVWVPRTTTKAKTVMVWIYGGSKEHGANSLPEYDGTSFAGNQEVIIVSLNYRTNVFGFPNAPELPLGERNLGFLDQRFALAWVQRNIAAFNGDPEKVTIFGESAGAGSVDALVTTFPTNPPFRAAIMQSGQASFNINPTNTPTSWLTLAAALNCTSHSSNLTCLRSFPAAILKSTIEHLALPWPSVNDNVTSLRYSEAARVNRSIANVPILLGTNGNEATVLTIGETNTTAFVETWVPLPAVQTVLAAYPPDNPNSISNFFTDYAFHCPAAIVANDSKAVGFPTWRFFFNATFANTQVLPGLKAYHGSEIEIVFGTYPEVNLTEDEARLSRSMQSAWAAFAKAPNSGPGWSQVPKVAVLGPGVGVYGDGTGDLRRIVQAGSLDSACGLFRELFEAVGVAVAGFGGGSK</sequence>
<gene>
    <name evidence="7" type="ORF">Z519_11759</name>
</gene>
<evidence type="ECO:0000256" key="5">
    <source>
        <dbReference type="SAM" id="SignalP"/>
    </source>
</evidence>
<evidence type="ECO:0000313" key="7">
    <source>
        <dbReference type="EMBL" id="KIW87785.1"/>
    </source>
</evidence>
<dbReference type="InterPro" id="IPR029058">
    <property type="entry name" value="AB_hydrolase_fold"/>
</dbReference>
<dbReference type="Gene3D" id="3.40.50.1820">
    <property type="entry name" value="alpha/beta hydrolase"/>
    <property type="match status" value="1"/>
</dbReference>
<accession>A0A0D2HA48</accession>
<organism evidence="7 8">
    <name type="scientific">Cladophialophora bantiana (strain ATCC 10958 / CBS 173.52 / CDC B-1940 / NIH 8579)</name>
    <name type="common">Xylohypha bantiana</name>
    <dbReference type="NCBI Taxonomy" id="1442370"/>
    <lineage>
        <taxon>Eukaryota</taxon>
        <taxon>Fungi</taxon>
        <taxon>Dikarya</taxon>
        <taxon>Ascomycota</taxon>
        <taxon>Pezizomycotina</taxon>
        <taxon>Eurotiomycetes</taxon>
        <taxon>Chaetothyriomycetidae</taxon>
        <taxon>Chaetothyriales</taxon>
        <taxon>Herpotrichiellaceae</taxon>
        <taxon>Cladophialophora</taxon>
    </lineage>
</organism>
<evidence type="ECO:0000259" key="6">
    <source>
        <dbReference type="Pfam" id="PF00135"/>
    </source>
</evidence>
<dbReference type="Pfam" id="PF00135">
    <property type="entry name" value="COesterase"/>
    <property type="match status" value="2"/>
</dbReference>
<dbReference type="AlphaFoldDB" id="A0A0D2HA48"/>
<evidence type="ECO:0000256" key="2">
    <source>
        <dbReference type="ARBA" id="ARBA00022801"/>
    </source>
</evidence>
<feature type="chain" id="PRO_5002259361" description="Carboxylesterase type B domain-containing protein" evidence="5">
    <location>
        <begin position="17"/>
        <end position="525"/>
    </location>
</feature>
<dbReference type="PANTHER" id="PTHR43918">
    <property type="entry name" value="ACETYLCHOLINESTERASE"/>
    <property type="match status" value="1"/>
</dbReference>
<dbReference type="PANTHER" id="PTHR43918:SF4">
    <property type="entry name" value="CARBOXYLIC ESTER HYDROLASE"/>
    <property type="match status" value="1"/>
</dbReference>
<dbReference type="InterPro" id="IPR050654">
    <property type="entry name" value="AChE-related_enzymes"/>
</dbReference>
<keyword evidence="3" id="KW-1015">Disulfide bond</keyword>
<keyword evidence="5" id="KW-0732">Signal</keyword>
<feature type="active site" description="Acyl-ester intermediate" evidence="4">
    <location>
        <position position="220"/>
    </location>
</feature>
<dbReference type="ESTHER" id="xylba-a0a0d2ha48">
    <property type="family name" value="Fungal_carboxylesterase_lipase"/>
</dbReference>
<dbReference type="Proteomes" id="UP000053789">
    <property type="component" value="Unassembled WGS sequence"/>
</dbReference>
<feature type="active site" description="Charge relay system" evidence="4">
    <location>
        <position position="335"/>
    </location>
</feature>
<dbReference type="InterPro" id="IPR000997">
    <property type="entry name" value="Cholinesterase"/>
</dbReference>
<dbReference type="RefSeq" id="XP_016614454.1">
    <property type="nucleotide sequence ID" value="XM_016769470.1"/>
</dbReference>
<comment type="similarity">
    <text evidence="1">Belongs to the type-B carboxylesterase/lipase family.</text>
</comment>
<evidence type="ECO:0000313" key="8">
    <source>
        <dbReference type="Proteomes" id="UP000053789"/>
    </source>
</evidence>
<keyword evidence="2" id="KW-0378">Hydrolase</keyword>
<dbReference type="InterPro" id="IPR002018">
    <property type="entry name" value="CarbesteraseB"/>
</dbReference>
<name>A0A0D2HA48_CLAB1</name>
<dbReference type="GO" id="GO:0004104">
    <property type="term" value="F:cholinesterase activity"/>
    <property type="evidence" value="ECO:0007669"/>
    <property type="project" value="InterPro"/>
</dbReference>
<reference evidence="7" key="1">
    <citation type="submission" date="2015-01" db="EMBL/GenBank/DDBJ databases">
        <title>The Genome Sequence of Cladophialophora bantiana CBS 173.52.</title>
        <authorList>
            <consortium name="The Broad Institute Genomics Platform"/>
            <person name="Cuomo C."/>
            <person name="de Hoog S."/>
            <person name="Gorbushina A."/>
            <person name="Stielow B."/>
            <person name="Teixiera M."/>
            <person name="Abouelleil A."/>
            <person name="Chapman S.B."/>
            <person name="Priest M."/>
            <person name="Young S.K."/>
            <person name="Wortman J."/>
            <person name="Nusbaum C."/>
            <person name="Birren B."/>
        </authorList>
    </citation>
    <scope>NUCLEOTIDE SEQUENCE [LARGE SCALE GENOMIC DNA]</scope>
    <source>
        <strain evidence="7">CBS 173.52</strain>
    </source>
</reference>
<feature type="domain" description="Carboxylesterase type B" evidence="6">
    <location>
        <begin position="372"/>
        <end position="462"/>
    </location>
</feature>
<dbReference type="PRINTS" id="PR00878">
    <property type="entry name" value="CHOLNESTRASE"/>
</dbReference>
<proteinExistence type="inferred from homology"/>
<dbReference type="OrthoDB" id="408631at2759"/>
<evidence type="ECO:0000256" key="1">
    <source>
        <dbReference type="ARBA" id="ARBA00005964"/>
    </source>
</evidence>
<feature type="signal peptide" evidence="5">
    <location>
        <begin position="1"/>
        <end position="16"/>
    </location>
</feature>
<protein>
    <recommendedName>
        <fullName evidence="6">Carboxylesterase type B domain-containing protein</fullName>
    </recommendedName>
</protein>
<dbReference type="EMBL" id="KN847002">
    <property type="protein sequence ID" value="KIW87785.1"/>
    <property type="molecule type" value="Genomic_DNA"/>
</dbReference>
<dbReference type="HOGENOM" id="CLU_006586_15_0_1"/>
<dbReference type="SUPFAM" id="SSF53474">
    <property type="entry name" value="alpha/beta-Hydrolases"/>
    <property type="match status" value="1"/>
</dbReference>
<keyword evidence="8" id="KW-1185">Reference proteome</keyword>
<feature type="domain" description="Carboxylesterase type B" evidence="6">
    <location>
        <begin position="24"/>
        <end position="341"/>
    </location>
</feature>
<evidence type="ECO:0000256" key="4">
    <source>
        <dbReference type="PIRSR" id="PIRSR600997-1"/>
    </source>
</evidence>
<dbReference type="GeneID" id="27704687"/>
<feature type="active site" description="Charge relay system" evidence="4">
    <location>
        <position position="423"/>
    </location>
</feature>
<evidence type="ECO:0000256" key="3">
    <source>
        <dbReference type="ARBA" id="ARBA00023157"/>
    </source>
</evidence>